<evidence type="ECO:0000256" key="1">
    <source>
        <dbReference type="PIRNR" id="PIRNR033490"/>
    </source>
</evidence>
<dbReference type="InterPro" id="IPR003477">
    <property type="entry name" value="PemK-like"/>
</dbReference>
<dbReference type="EC" id="3.1.-.-" evidence="1"/>
<dbReference type="SUPFAM" id="SSF50118">
    <property type="entry name" value="Cell growth inhibitor/plasmid maintenance toxic component"/>
    <property type="match status" value="1"/>
</dbReference>
<accession>A0A378KA60</accession>
<keyword evidence="3" id="KW-1185">Reference proteome</keyword>
<gene>
    <name evidence="2" type="primary">mazF9</name>
    <name evidence="2" type="ORF">NCTC13316_03077</name>
</gene>
<dbReference type="GO" id="GO:0006402">
    <property type="term" value="P:mRNA catabolic process"/>
    <property type="evidence" value="ECO:0007669"/>
    <property type="project" value="TreeGrafter"/>
</dbReference>
<name>A0A378KA60_9GAMM</name>
<sequence>MKMGYQMNRGEIYWVDLNPTRGSEINKLRPCVLVGATPINQARHTVIVVPLSTAAKARPPITITVSCLDKQVTAVCDQIRTVDKSRIRNLAGSLSEKDMNSLDDGLRQILCL</sequence>
<dbReference type="PANTHER" id="PTHR33988">
    <property type="entry name" value="ENDORIBONUCLEASE MAZF-RELATED"/>
    <property type="match status" value="1"/>
</dbReference>
<proteinExistence type="inferred from homology"/>
<dbReference type="PIRSF" id="PIRSF033490">
    <property type="entry name" value="MazF"/>
    <property type="match status" value="1"/>
</dbReference>
<dbReference type="GO" id="GO:0016787">
    <property type="term" value="F:hydrolase activity"/>
    <property type="evidence" value="ECO:0007669"/>
    <property type="project" value="UniProtKB-KW"/>
</dbReference>
<keyword evidence="1 2" id="KW-0378">Hydrolase</keyword>
<organism evidence="2 3">
    <name type="scientific">Legionella busanensis</name>
    <dbReference type="NCBI Taxonomy" id="190655"/>
    <lineage>
        <taxon>Bacteria</taxon>
        <taxon>Pseudomonadati</taxon>
        <taxon>Pseudomonadota</taxon>
        <taxon>Gammaproteobacteria</taxon>
        <taxon>Legionellales</taxon>
        <taxon>Legionellaceae</taxon>
        <taxon>Legionella</taxon>
    </lineage>
</organism>
<comment type="similarity">
    <text evidence="1">Belongs to the PemK/MazF family.</text>
</comment>
<reference evidence="2 3" key="1">
    <citation type="submission" date="2018-06" db="EMBL/GenBank/DDBJ databases">
        <authorList>
            <consortium name="Pathogen Informatics"/>
            <person name="Doyle S."/>
        </authorList>
    </citation>
    <scope>NUCLEOTIDE SEQUENCE [LARGE SCALE GENOMIC DNA]</scope>
    <source>
        <strain evidence="2 3">NCTC13316</strain>
    </source>
</reference>
<dbReference type="InterPro" id="IPR011067">
    <property type="entry name" value="Plasmid_toxin/cell-grow_inhib"/>
</dbReference>
<protein>
    <recommendedName>
        <fullName evidence="1">mRNA interferase</fullName>
        <ecNumber evidence="1">3.1.-.-</ecNumber>
    </recommendedName>
</protein>
<dbReference type="GO" id="GO:0003677">
    <property type="term" value="F:DNA binding"/>
    <property type="evidence" value="ECO:0007669"/>
    <property type="project" value="InterPro"/>
</dbReference>
<dbReference type="Gene3D" id="2.30.30.110">
    <property type="match status" value="1"/>
</dbReference>
<dbReference type="GO" id="GO:0016075">
    <property type="term" value="P:rRNA catabolic process"/>
    <property type="evidence" value="ECO:0007669"/>
    <property type="project" value="TreeGrafter"/>
</dbReference>
<evidence type="ECO:0000313" key="3">
    <source>
        <dbReference type="Proteomes" id="UP000254794"/>
    </source>
</evidence>
<dbReference type="PANTHER" id="PTHR33988:SF2">
    <property type="entry name" value="ENDORIBONUCLEASE MAZF"/>
    <property type="match status" value="1"/>
</dbReference>
<evidence type="ECO:0000313" key="2">
    <source>
        <dbReference type="EMBL" id="STX81210.1"/>
    </source>
</evidence>
<dbReference type="Pfam" id="PF02452">
    <property type="entry name" value="PemK_toxin"/>
    <property type="match status" value="1"/>
</dbReference>
<dbReference type="EMBL" id="UGOD01000002">
    <property type="protein sequence ID" value="STX81210.1"/>
    <property type="molecule type" value="Genomic_DNA"/>
</dbReference>
<keyword evidence="1" id="KW-0255">Endonuclease</keyword>
<comment type="function">
    <text evidence="1">Toxic component of a type II toxin-antitoxin (TA) system.</text>
</comment>
<dbReference type="AlphaFoldDB" id="A0A378KA60"/>
<keyword evidence="1" id="KW-0540">Nuclease</keyword>
<dbReference type="Proteomes" id="UP000254794">
    <property type="component" value="Unassembled WGS sequence"/>
</dbReference>
<dbReference type="GO" id="GO:0004521">
    <property type="term" value="F:RNA endonuclease activity"/>
    <property type="evidence" value="ECO:0007669"/>
    <property type="project" value="TreeGrafter"/>
</dbReference>